<keyword evidence="2" id="KW-0648">Protein biosynthesis</keyword>
<dbReference type="SUPFAM" id="SSF56420">
    <property type="entry name" value="Peptide deformylase"/>
    <property type="match status" value="1"/>
</dbReference>
<dbReference type="Gene3D" id="3.90.45.10">
    <property type="entry name" value="Peptide deformylase"/>
    <property type="match status" value="1"/>
</dbReference>
<gene>
    <name evidence="2" type="primary">def</name>
    <name evidence="3" type="ORF">XJ44_04360</name>
</gene>
<dbReference type="GO" id="GO:0042586">
    <property type="term" value="F:peptide deformylase activity"/>
    <property type="evidence" value="ECO:0007669"/>
    <property type="project" value="UniProtKB-EC"/>
</dbReference>
<sequence length="165" mass="19149">MKIRLYGDPILRKKAKKVEDFEYLQSIKDDMLKTMYIEDGVGLAAPQVGISLRFFVMDDGNGPLFVVNPEILEHSTEKEIGEEGCLSLPGIFADVERYKWVKLKFQDEYGKVQTKLFEGYSARIVQHERDHLDGILFIDHLPTTVKRRLSPELSKIMRMRLEETK</sequence>
<reference evidence="3 4" key="1">
    <citation type="submission" date="2015-06" db="EMBL/GenBank/DDBJ databases">
        <title>Genome sequencing of Thermotogales isolates from hydrothermal vents.</title>
        <authorList>
            <person name="Haverkamp T.H."/>
            <person name="Kublanov I.V."/>
            <person name="Nesbo C.L."/>
        </authorList>
    </citation>
    <scope>NUCLEOTIDE SEQUENCE [LARGE SCALE GENOMIC DNA]</scope>
    <source>
        <strain evidence="4">ik275mar</strain>
    </source>
</reference>
<protein>
    <recommendedName>
        <fullName evidence="2">Peptide deformylase</fullName>
        <shortName evidence="2">PDF</shortName>
        <ecNumber evidence="2">3.5.1.88</ecNumber>
    </recommendedName>
    <alternativeName>
        <fullName evidence="2">Polypeptide deformylase</fullName>
    </alternativeName>
</protein>
<comment type="catalytic activity">
    <reaction evidence="2">
        <text>N-terminal N-formyl-L-methionyl-[peptide] + H2O = N-terminal L-methionyl-[peptide] + formate</text>
        <dbReference type="Rhea" id="RHEA:24420"/>
        <dbReference type="Rhea" id="RHEA-COMP:10639"/>
        <dbReference type="Rhea" id="RHEA-COMP:10640"/>
        <dbReference type="ChEBI" id="CHEBI:15377"/>
        <dbReference type="ChEBI" id="CHEBI:15740"/>
        <dbReference type="ChEBI" id="CHEBI:49298"/>
        <dbReference type="ChEBI" id="CHEBI:64731"/>
        <dbReference type="EC" id="3.5.1.88"/>
    </reaction>
</comment>
<keyword evidence="2" id="KW-0479">Metal-binding</keyword>
<dbReference type="PANTHER" id="PTHR10458">
    <property type="entry name" value="PEPTIDE DEFORMYLASE"/>
    <property type="match status" value="1"/>
</dbReference>
<evidence type="ECO:0000256" key="2">
    <source>
        <dbReference type="HAMAP-Rule" id="MF_00163"/>
    </source>
</evidence>
<keyword evidence="2 3" id="KW-0378">Hydrolase</keyword>
<dbReference type="Pfam" id="PF01327">
    <property type="entry name" value="Pep_deformylase"/>
    <property type="match status" value="1"/>
</dbReference>
<comment type="function">
    <text evidence="2">Removes the formyl group from the N-terminal Met of newly synthesized proteins. Requires at least a dipeptide for an efficient rate of reaction. N-terminal L-methionine is a prerequisite for activity but the enzyme has broad specificity at other positions.</text>
</comment>
<evidence type="ECO:0000313" key="3">
    <source>
        <dbReference type="EMBL" id="ONN27031.1"/>
    </source>
</evidence>
<dbReference type="RefSeq" id="WP_075665800.1">
    <property type="nucleotide sequence ID" value="NZ_LBFC01000018.1"/>
</dbReference>
<dbReference type="NCBIfam" id="TIGR00079">
    <property type="entry name" value="pept_deformyl"/>
    <property type="match status" value="1"/>
</dbReference>
<dbReference type="InterPro" id="IPR036821">
    <property type="entry name" value="Peptide_deformylase_sf"/>
</dbReference>
<feature type="active site" evidence="2">
    <location>
        <position position="128"/>
    </location>
</feature>
<dbReference type="Proteomes" id="UP000242616">
    <property type="component" value="Unassembled WGS sequence"/>
</dbReference>
<feature type="binding site" evidence="2">
    <location>
        <position position="85"/>
    </location>
    <ligand>
        <name>Fe cation</name>
        <dbReference type="ChEBI" id="CHEBI:24875"/>
    </ligand>
</feature>
<dbReference type="EC" id="3.5.1.88" evidence="2"/>
<keyword evidence="2" id="KW-0408">Iron</keyword>
<evidence type="ECO:0000313" key="4">
    <source>
        <dbReference type="Proteomes" id="UP000242616"/>
    </source>
</evidence>
<dbReference type="PRINTS" id="PR01576">
    <property type="entry name" value="PDEFORMYLASE"/>
</dbReference>
<keyword evidence="4" id="KW-1185">Reference proteome</keyword>
<feature type="binding site" evidence="2">
    <location>
        <position position="127"/>
    </location>
    <ligand>
        <name>Fe cation</name>
        <dbReference type="ChEBI" id="CHEBI:24875"/>
    </ligand>
</feature>
<proteinExistence type="inferred from homology"/>
<name>A0ABX3IGS6_9BACT</name>
<organism evidence="3 4">
    <name type="scientific">Thermosipho affectus</name>
    <dbReference type="NCBI Taxonomy" id="660294"/>
    <lineage>
        <taxon>Bacteria</taxon>
        <taxon>Thermotogati</taxon>
        <taxon>Thermotogota</taxon>
        <taxon>Thermotogae</taxon>
        <taxon>Thermotogales</taxon>
        <taxon>Fervidobacteriaceae</taxon>
        <taxon>Thermosipho</taxon>
    </lineage>
</organism>
<evidence type="ECO:0000256" key="1">
    <source>
        <dbReference type="ARBA" id="ARBA00010759"/>
    </source>
</evidence>
<feature type="binding site" evidence="2">
    <location>
        <position position="131"/>
    </location>
    <ligand>
        <name>Fe cation</name>
        <dbReference type="ChEBI" id="CHEBI:24875"/>
    </ligand>
</feature>
<comment type="cofactor">
    <cofactor evidence="2">
        <name>Fe(2+)</name>
        <dbReference type="ChEBI" id="CHEBI:29033"/>
    </cofactor>
    <text evidence="2">Binds 1 Fe(2+) ion.</text>
</comment>
<dbReference type="EMBL" id="LBFC01000018">
    <property type="protein sequence ID" value="ONN27031.1"/>
    <property type="molecule type" value="Genomic_DNA"/>
</dbReference>
<accession>A0ABX3IGS6</accession>
<dbReference type="CDD" id="cd00487">
    <property type="entry name" value="Pep_deformylase"/>
    <property type="match status" value="1"/>
</dbReference>
<dbReference type="PIRSF" id="PIRSF004749">
    <property type="entry name" value="Pep_def"/>
    <property type="match status" value="1"/>
</dbReference>
<dbReference type="PANTHER" id="PTHR10458:SF22">
    <property type="entry name" value="PEPTIDE DEFORMYLASE"/>
    <property type="match status" value="1"/>
</dbReference>
<comment type="caution">
    <text evidence="3">The sequence shown here is derived from an EMBL/GenBank/DDBJ whole genome shotgun (WGS) entry which is preliminary data.</text>
</comment>
<dbReference type="HAMAP" id="MF_00163">
    <property type="entry name" value="Pep_deformylase"/>
    <property type="match status" value="1"/>
</dbReference>
<comment type="similarity">
    <text evidence="1 2">Belongs to the polypeptide deformylase family.</text>
</comment>
<dbReference type="InterPro" id="IPR023635">
    <property type="entry name" value="Peptide_deformylase"/>
</dbReference>
<dbReference type="NCBIfam" id="NF001159">
    <property type="entry name" value="PRK00150.1-3"/>
    <property type="match status" value="1"/>
</dbReference>